<dbReference type="PRINTS" id="PR00598">
    <property type="entry name" value="HTHMARR"/>
</dbReference>
<feature type="domain" description="HTH marR-type" evidence="1">
    <location>
        <begin position="1"/>
        <end position="136"/>
    </location>
</feature>
<dbReference type="EMBL" id="JBHSAY010000006">
    <property type="protein sequence ID" value="MFC4131492.1"/>
    <property type="molecule type" value="Genomic_DNA"/>
</dbReference>
<evidence type="ECO:0000313" key="3">
    <source>
        <dbReference type="Proteomes" id="UP001595816"/>
    </source>
</evidence>
<dbReference type="InterPro" id="IPR036390">
    <property type="entry name" value="WH_DNA-bd_sf"/>
</dbReference>
<dbReference type="PROSITE" id="PS50995">
    <property type="entry name" value="HTH_MARR_2"/>
    <property type="match status" value="1"/>
</dbReference>
<protein>
    <submittedName>
        <fullName evidence="2">MarR family winged helix-turn-helix transcriptional regulator</fullName>
    </submittedName>
</protein>
<dbReference type="RefSeq" id="WP_253755069.1">
    <property type="nucleotide sequence ID" value="NZ_JAMZDZ010000001.1"/>
</dbReference>
<name>A0ABV8LKI2_9ACTN</name>
<comment type="caution">
    <text evidence="2">The sequence shown here is derived from an EMBL/GenBank/DDBJ whole genome shotgun (WGS) entry which is preliminary data.</text>
</comment>
<keyword evidence="3" id="KW-1185">Reference proteome</keyword>
<dbReference type="InterPro" id="IPR000835">
    <property type="entry name" value="HTH_MarR-typ"/>
</dbReference>
<organism evidence="2 3">
    <name type="scientific">Hamadaea flava</name>
    <dbReference type="NCBI Taxonomy" id="1742688"/>
    <lineage>
        <taxon>Bacteria</taxon>
        <taxon>Bacillati</taxon>
        <taxon>Actinomycetota</taxon>
        <taxon>Actinomycetes</taxon>
        <taxon>Micromonosporales</taxon>
        <taxon>Micromonosporaceae</taxon>
        <taxon>Hamadaea</taxon>
    </lineage>
</organism>
<dbReference type="Proteomes" id="UP001595816">
    <property type="component" value="Unassembled WGS sequence"/>
</dbReference>
<dbReference type="InterPro" id="IPR039422">
    <property type="entry name" value="MarR/SlyA-like"/>
</dbReference>
<evidence type="ECO:0000313" key="2">
    <source>
        <dbReference type="EMBL" id="MFC4131492.1"/>
    </source>
</evidence>
<dbReference type="PRINTS" id="PR00033">
    <property type="entry name" value="HTHASNC"/>
</dbReference>
<dbReference type="PANTHER" id="PTHR33164:SF106">
    <property type="entry name" value="TRANSCRIPTIONAL REGULATORY PROTEIN"/>
    <property type="match status" value="1"/>
</dbReference>
<dbReference type="InterPro" id="IPR036388">
    <property type="entry name" value="WH-like_DNA-bd_sf"/>
</dbReference>
<dbReference type="InterPro" id="IPR000485">
    <property type="entry name" value="AsnC-type_HTH_dom"/>
</dbReference>
<dbReference type="SMART" id="SM00347">
    <property type="entry name" value="HTH_MARR"/>
    <property type="match status" value="1"/>
</dbReference>
<gene>
    <name evidence="2" type="ORF">ACFOZ4_12855</name>
</gene>
<dbReference type="Gene3D" id="1.10.10.10">
    <property type="entry name" value="Winged helix-like DNA-binding domain superfamily/Winged helix DNA-binding domain"/>
    <property type="match status" value="1"/>
</dbReference>
<dbReference type="PANTHER" id="PTHR33164">
    <property type="entry name" value="TRANSCRIPTIONAL REGULATOR, MARR FAMILY"/>
    <property type="match status" value="1"/>
</dbReference>
<reference evidence="3" key="1">
    <citation type="journal article" date="2019" name="Int. J. Syst. Evol. Microbiol.">
        <title>The Global Catalogue of Microorganisms (GCM) 10K type strain sequencing project: providing services to taxonomists for standard genome sequencing and annotation.</title>
        <authorList>
            <consortium name="The Broad Institute Genomics Platform"/>
            <consortium name="The Broad Institute Genome Sequencing Center for Infectious Disease"/>
            <person name="Wu L."/>
            <person name="Ma J."/>
        </authorList>
    </citation>
    <scope>NUCLEOTIDE SEQUENCE [LARGE SCALE GENOMIC DNA]</scope>
    <source>
        <strain evidence="3">CGMCC 4.7289</strain>
    </source>
</reference>
<evidence type="ECO:0000259" key="1">
    <source>
        <dbReference type="PROSITE" id="PS50995"/>
    </source>
</evidence>
<accession>A0ABV8LKI2</accession>
<dbReference type="SUPFAM" id="SSF46785">
    <property type="entry name" value="Winged helix' DNA-binding domain"/>
    <property type="match status" value="1"/>
</dbReference>
<sequence>MSSAAKLHDVYRHYLDAVVLHGQATAQALGMHATDLYALSVLQYAGRLTSGEIAERTGLTTGAATRLIDRLESRGLVRRVVDPADRRKVVVEPADVTALEIDEVVGPARRRLGEIFAGFDAKQLDVLSAYFLQATAAYQAATEEVRQQPR</sequence>
<proteinExistence type="predicted"/>
<dbReference type="Pfam" id="PF12802">
    <property type="entry name" value="MarR_2"/>
    <property type="match status" value="1"/>
</dbReference>